<dbReference type="OrthoDB" id="6764281at2759"/>
<dbReference type="GO" id="GO:0004497">
    <property type="term" value="F:monooxygenase activity"/>
    <property type="evidence" value="ECO:0007669"/>
    <property type="project" value="InterPro"/>
</dbReference>
<gene>
    <name evidence="1" type="ORF">HHK36_000356</name>
</gene>
<comment type="caution">
    <text evidence="1">The sequence shown here is derived from an EMBL/GenBank/DDBJ whole genome shotgun (WGS) entry which is preliminary data.</text>
</comment>
<name>A0A834ZTY8_TETSI</name>
<dbReference type="SUPFAM" id="SSF48264">
    <property type="entry name" value="Cytochrome P450"/>
    <property type="match status" value="1"/>
</dbReference>
<dbReference type="Pfam" id="PF00067">
    <property type="entry name" value="p450"/>
    <property type="match status" value="1"/>
</dbReference>
<dbReference type="PANTHER" id="PTHR47951:SF7">
    <property type="entry name" value="FLAVONOID 3',5'-HYDROXYLASE-LIKE ISOFORM X1"/>
    <property type="match status" value="1"/>
</dbReference>
<dbReference type="GO" id="GO:0016705">
    <property type="term" value="F:oxidoreductase activity, acting on paired donors, with incorporation or reduction of molecular oxygen"/>
    <property type="evidence" value="ECO:0007669"/>
    <property type="project" value="InterPro"/>
</dbReference>
<dbReference type="GO" id="GO:0005506">
    <property type="term" value="F:iron ion binding"/>
    <property type="evidence" value="ECO:0007669"/>
    <property type="project" value="InterPro"/>
</dbReference>
<keyword evidence="2" id="KW-1185">Reference proteome</keyword>
<dbReference type="EMBL" id="JABCRI010000001">
    <property type="protein sequence ID" value="KAF8412392.1"/>
    <property type="molecule type" value="Genomic_DNA"/>
</dbReference>
<dbReference type="OMA" id="RIWINAW"/>
<proteinExistence type="predicted"/>
<organism evidence="1 2">
    <name type="scientific">Tetracentron sinense</name>
    <name type="common">Spur-leaf</name>
    <dbReference type="NCBI Taxonomy" id="13715"/>
    <lineage>
        <taxon>Eukaryota</taxon>
        <taxon>Viridiplantae</taxon>
        <taxon>Streptophyta</taxon>
        <taxon>Embryophyta</taxon>
        <taxon>Tracheophyta</taxon>
        <taxon>Spermatophyta</taxon>
        <taxon>Magnoliopsida</taxon>
        <taxon>Trochodendrales</taxon>
        <taxon>Trochodendraceae</taxon>
        <taxon>Tetracentron</taxon>
    </lineage>
</organism>
<dbReference type="GO" id="GO:0020037">
    <property type="term" value="F:heme binding"/>
    <property type="evidence" value="ECO:0007669"/>
    <property type="project" value="InterPro"/>
</dbReference>
<accession>A0A834ZTY8</accession>
<dbReference type="AlphaFoldDB" id="A0A834ZTY8"/>
<dbReference type="PANTHER" id="PTHR47951">
    <property type="entry name" value="OS08G0547900 PROTEIN"/>
    <property type="match status" value="1"/>
</dbReference>
<dbReference type="Gene3D" id="1.10.630.10">
    <property type="entry name" value="Cytochrome P450"/>
    <property type="match status" value="1"/>
</dbReference>
<dbReference type="InterPro" id="IPR001128">
    <property type="entry name" value="Cyt_P450"/>
</dbReference>
<dbReference type="InterPro" id="IPR036396">
    <property type="entry name" value="Cyt_P450_sf"/>
</dbReference>
<protein>
    <recommendedName>
        <fullName evidence="3">Cytochrome P450</fullName>
    </recommendedName>
</protein>
<evidence type="ECO:0008006" key="3">
    <source>
        <dbReference type="Google" id="ProtNLM"/>
    </source>
</evidence>
<evidence type="ECO:0000313" key="2">
    <source>
        <dbReference type="Proteomes" id="UP000655225"/>
    </source>
</evidence>
<sequence length="125" mass="13891">MKKAQEELDDVVGVNNIVEESHLLKLHYLDVVVKETLRLHPAAPLLIPHCPSLSCMVGGYTIPKGISLAESMKMYILASLLHSFQWQLPKSTELDLSEKFGTVLKIKVPLVAIATPRLSDLELYA</sequence>
<reference evidence="1 2" key="1">
    <citation type="submission" date="2020-04" db="EMBL/GenBank/DDBJ databases">
        <title>Plant Genome Project.</title>
        <authorList>
            <person name="Zhang R.-G."/>
        </authorList>
    </citation>
    <scope>NUCLEOTIDE SEQUENCE [LARGE SCALE GENOMIC DNA]</scope>
    <source>
        <strain evidence="1">YNK0</strain>
        <tissue evidence="1">Leaf</tissue>
    </source>
</reference>
<dbReference type="Proteomes" id="UP000655225">
    <property type="component" value="Unassembled WGS sequence"/>
</dbReference>
<evidence type="ECO:0000313" key="1">
    <source>
        <dbReference type="EMBL" id="KAF8412392.1"/>
    </source>
</evidence>